<sequence>MSLSWSWKGIPIPSVGVYILLSLFIIGLSVSVFILIVVHNAAFLLFFLLLSTFVICFIAWNMLNRNHKAALSLFVRSFPDSDLRLAPHGQLVKITGLASCGSVSLESSYEKATRCIYTSTLLYEYGRLGLKPVNVNKSCCQWSLAYCERFSTDFYITDRKSGIRVLVKAGSGCKVLPLICESNIVTTSGCSRILSTHLRKWLRDRNLPAEARLLRLEEGYVQEGSSVTVVGMLCKDNDLLMIVQPPQPISTGCLFQRLLFPVDVDGLVLGISDSSGPVTNPGTHSKFRKIETLLTTFGATASTVRDCSRYNFAAQAVESVPGPAMH</sequence>
<evidence type="ECO:0000313" key="2">
    <source>
        <dbReference type="Proteomes" id="UP000829398"/>
    </source>
</evidence>
<gene>
    <name evidence="1" type="ORF">KPL71_010557</name>
</gene>
<evidence type="ECO:0000313" key="1">
    <source>
        <dbReference type="EMBL" id="KAH9787340.1"/>
    </source>
</evidence>
<name>A0ACB8MPK4_CITSI</name>
<keyword evidence="2" id="KW-1185">Reference proteome</keyword>
<accession>A0ACB8MPK4</accession>
<dbReference type="Proteomes" id="UP000829398">
    <property type="component" value="Chromosome 3"/>
</dbReference>
<dbReference type="EMBL" id="CM039172">
    <property type="protein sequence ID" value="KAH9787340.1"/>
    <property type="molecule type" value="Genomic_DNA"/>
</dbReference>
<proteinExistence type="predicted"/>
<reference evidence="2" key="1">
    <citation type="journal article" date="2023" name="Hortic. Res.">
        <title>A chromosome-level phased genome enabling allele-level studies in sweet orange: a case study on citrus Huanglongbing tolerance.</title>
        <authorList>
            <person name="Wu B."/>
            <person name="Yu Q."/>
            <person name="Deng Z."/>
            <person name="Duan Y."/>
            <person name="Luo F."/>
            <person name="Gmitter F. Jr."/>
        </authorList>
    </citation>
    <scope>NUCLEOTIDE SEQUENCE [LARGE SCALE GENOMIC DNA]</scope>
    <source>
        <strain evidence="2">cv. Valencia</strain>
    </source>
</reference>
<organism evidence="1 2">
    <name type="scientific">Citrus sinensis</name>
    <name type="common">Sweet orange</name>
    <name type="synonym">Citrus aurantium var. sinensis</name>
    <dbReference type="NCBI Taxonomy" id="2711"/>
    <lineage>
        <taxon>Eukaryota</taxon>
        <taxon>Viridiplantae</taxon>
        <taxon>Streptophyta</taxon>
        <taxon>Embryophyta</taxon>
        <taxon>Tracheophyta</taxon>
        <taxon>Spermatophyta</taxon>
        <taxon>Magnoliopsida</taxon>
        <taxon>eudicotyledons</taxon>
        <taxon>Gunneridae</taxon>
        <taxon>Pentapetalae</taxon>
        <taxon>rosids</taxon>
        <taxon>malvids</taxon>
        <taxon>Sapindales</taxon>
        <taxon>Rutaceae</taxon>
        <taxon>Aurantioideae</taxon>
        <taxon>Citrus</taxon>
    </lineage>
</organism>
<protein>
    <submittedName>
        <fullName evidence="1">Uncharacterized protein</fullName>
    </submittedName>
</protein>
<comment type="caution">
    <text evidence="1">The sequence shown here is derived from an EMBL/GenBank/DDBJ whole genome shotgun (WGS) entry which is preliminary data.</text>
</comment>